<gene>
    <name evidence="1" type="ORF">A3Q56_06404</name>
</gene>
<feature type="non-terminal residue" evidence="1">
    <location>
        <position position="24"/>
    </location>
</feature>
<name>A0A177AUT7_9BILA</name>
<accession>A0A177AUT7</accession>
<keyword evidence="2" id="KW-1185">Reference proteome</keyword>
<dbReference type="Proteomes" id="UP000078046">
    <property type="component" value="Unassembled WGS sequence"/>
</dbReference>
<reference evidence="1 2" key="1">
    <citation type="submission" date="2016-04" db="EMBL/GenBank/DDBJ databases">
        <title>The genome of Intoshia linei affirms orthonectids as highly simplified spiralians.</title>
        <authorList>
            <person name="Mikhailov K.V."/>
            <person name="Slusarev G.S."/>
            <person name="Nikitin M.A."/>
            <person name="Logacheva M.D."/>
            <person name="Penin A."/>
            <person name="Aleoshin V."/>
            <person name="Panchin Y.V."/>
        </authorList>
    </citation>
    <scope>NUCLEOTIDE SEQUENCE [LARGE SCALE GENOMIC DNA]</scope>
    <source>
        <strain evidence="1">Intl2013</strain>
        <tissue evidence="1">Whole animal</tissue>
    </source>
</reference>
<dbReference type="EMBL" id="LWCA01001152">
    <property type="protein sequence ID" value="OAF65777.1"/>
    <property type="molecule type" value="Genomic_DNA"/>
</dbReference>
<comment type="caution">
    <text evidence="1">The sequence shown here is derived from an EMBL/GenBank/DDBJ whole genome shotgun (WGS) entry which is preliminary data.</text>
</comment>
<dbReference type="AlphaFoldDB" id="A0A177AUT7"/>
<proteinExistence type="predicted"/>
<protein>
    <submittedName>
        <fullName evidence="1">Uncharacterized protein</fullName>
    </submittedName>
</protein>
<organism evidence="1 2">
    <name type="scientific">Intoshia linei</name>
    <dbReference type="NCBI Taxonomy" id="1819745"/>
    <lineage>
        <taxon>Eukaryota</taxon>
        <taxon>Metazoa</taxon>
        <taxon>Spiralia</taxon>
        <taxon>Lophotrochozoa</taxon>
        <taxon>Mesozoa</taxon>
        <taxon>Orthonectida</taxon>
        <taxon>Rhopaluridae</taxon>
        <taxon>Intoshia</taxon>
    </lineage>
</organism>
<sequence>MDSIKKLTKSLQELIKFKTIDVIK</sequence>
<evidence type="ECO:0000313" key="1">
    <source>
        <dbReference type="EMBL" id="OAF65777.1"/>
    </source>
</evidence>
<evidence type="ECO:0000313" key="2">
    <source>
        <dbReference type="Proteomes" id="UP000078046"/>
    </source>
</evidence>